<evidence type="ECO:0000313" key="7">
    <source>
        <dbReference type="Proteomes" id="UP000650524"/>
    </source>
</evidence>
<evidence type="ECO:0000256" key="5">
    <source>
        <dbReference type="RuleBase" id="RU004175"/>
    </source>
</evidence>
<dbReference type="EMBL" id="JACNJD010000161">
    <property type="protein sequence ID" value="MBC8176795.1"/>
    <property type="molecule type" value="Genomic_DNA"/>
</dbReference>
<gene>
    <name evidence="6" type="ORF">H8E19_05275</name>
</gene>
<evidence type="ECO:0000256" key="1">
    <source>
        <dbReference type="ARBA" id="ARBA00001947"/>
    </source>
</evidence>
<dbReference type="PRINTS" id="PR00083">
    <property type="entry name" value="HOLDHDRGNASE"/>
</dbReference>
<evidence type="ECO:0000256" key="4">
    <source>
        <dbReference type="ARBA" id="ARBA00023002"/>
    </source>
</evidence>
<evidence type="ECO:0000256" key="2">
    <source>
        <dbReference type="ARBA" id="ARBA00022723"/>
    </source>
</evidence>
<dbReference type="InterPro" id="IPR016161">
    <property type="entry name" value="Ald_DH/histidinol_DH"/>
</dbReference>
<keyword evidence="3" id="KW-0862">Zinc</keyword>
<dbReference type="GO" id="GO:0046872">
    <property type="term" value="F:metal ion binding"/>
    <property type="evidence" value="ECO:0007669"/>
    <property type="project" value="UniProtKB-KW"/>
</dbReference>
<accession>A0A8J6T2H0</accession>
<dbReference type="GO" id="GO:0051287">
    <property type="term" value="F:NAD binding"/>
    <property type="evidence" value="ECO:0007669"/>
    <property type="project" value="InterPro"/>
</dbReference>
<protein>
    <submittedName>
        <fullName evidence="6">Histidinol dehydrogenase</fullName>
    </submittedName>
</protein>
<dbReference type="GO" id="GO:0004399">
    <property type="term" value="F:histidinol dehydrogenase activity"/>
    <property type="evidence" value="ECO:0007669"/>
    <property type="project" value="TreeGrafter"/>
</dbReference>
<dbReference type="PANTHER" id="PTHR21256:SF14">
    <property type="entry name" value="HISTIDINOL DEHYDROGENASE"/>
    <property type="match status" value="1"/>
</dbReference>
<dbReference type="GO" id="GO:0005829">
    <property type="term" value="C:cytosol"/>
    <property type="evidence" value="ECO:0007669"/>
    <property type="project" value="TreeGrafter"/>
</dbReference>
<comment type="similarity">
    <text evidence="5">Belongs to the histidinol dehydrogenase family.</text>
</comment>
<comment type="caution">
    <text evidence="6">The sequence shown here is derived from an EMBL/GenBank/DDBJ whole genome shotgun (WGS) entry which is preliminary data.</text>
</comment>
<keyword evidence="4" id="KW-0560">Oxidoreductase</keyword>
<dbReference type="GO" id="GO:0000105">
    <property type="term" value="P:L-histidine biosynthetic process"/>
    <property type="evidence" value="ECO:0007669"/>
    <property type="project" value="TreeGrafter"/>
</dbReference>
<dbReference type="SUPFAM" id="SSF53720">
    <property type="entry name" value="ALDH-like"/>
    <property type="match status" value="1"/>
</dbReference>
<evidence type="ECO:0000256" key="3">
    <source>
        <dbReference type="ARBA" id="ARBA00022833"/>
    </source>
</evidence>
<keyword evidence="2" id="KW-0479">Metal-binding</keyword>
<proteinExistence type="inferred from homology"/>
<reference evidence="6 7" key="1">
    <citation type="submission" date="2020-08" db="EMBL/GenBank/DDBJ databases">
        <title>Bridging the membrane lipid divide: bacteria of the FCB group superphylum have the potential to synthesize archaeal ether lipids.</title>
        <authorList>
            <person name="Villanueva L."/>
            <person name="Von Meijenfeldt F.A.B."/>
            <person name="Westbye A.B."/>
            <person name="Yadav S."/>
            <person name="Hopmans E.C."/>
            <person name="Dutilh B.E."/>
            <person name="Sinninghe Damste J.S."/>
        </authorList>
    </citation>
    <scope>NUCLEOTIDE SEQUENCE [LARGE SCALE GENOMIC DNA]</scope>
    <source>
        <strain evidence="6">NIOZ-UU27</strain>
    </source>
</reference>
<dbReference type="Proteomes" id="UP000650524">
    <property type="component" value="Unassembled WGS sequence"/>
</dbReference>
<comment type="cofactor">
    <cofactor evidence="1">
        <name>Zn(2+)</name>
        <dbReference type="ChEBI" id="CHEBI:29105"/>
    </cofactor>
</comment>
<organism evidence="6 7">
    <name type="scientific">Candidatus Desulfacyla euxinica</name>
    <dbReference type="NCBI Taxonomy" id="2841693"/>
    <lineage>
        <taxon>Bacteria</taxon>
        <taxon>Deltaproteobacteria</taxon>
        <taxon>Candidatus Desulfacyla</taxon>
    </lineage>
</organism>
<dbReference type="Gene3D" id="3.40.50.1980">
    <property type="entry name" value="Nitrogenase molybdenum iron protein domain"/>
    <property type="match status" value="1"/>
</dbReference>
<dbReference type="Pfam" id="PF00815">
    <property type="entry name" value="Histidinol_dh"/>
    <property type="match status" value="1"/>
</dbReference>
<evidence type="ECO:0000313" key="6">
    <source>
        <dbReference type="EMBL" id="MBC8176795.1"/>
    </source>
</evidence>
<dbReference type="InterPro" id="IPR012131">
    <property type="entry name" value="Hstdl_DH"/>
</dbReference>
<name>A0A8J6T2H0_9DELT</name>
<sequence length="105" mass="11190">MACGIFSGKPVDILVRLGNKFVAEAKRILYGEVGINVFSGPSEILVIADETAYPDIVASELVGHAEHGYDSPAVLISTSEDLARKVMNKVPEVIAAWPAHEGLIT</sequence>
<dbReference type="PANTHER" id="PTHR21256">
    <property type="entry name" value="HISTIDINOL DEHYDROGENASE HDH"/>
    <property type="match status" value="1"/>
</dbReference>
<dbReference type="AlphaFoldDB" id="A0A8J6T2H0"/>